<sequence>MEVSLTSVIYLIIVLLLAWFYDFINGMNDCANSIATTVSTRALKPHQAVILAATLNIIGAFITTEVAKTIGKGIVEPQFVSGLVLVCALIGTNLWAFSATHAGIPISITHSLVGGIIGSAVAAKGFKVINFRNITKIIIAMGVSPLLGFLSGLMLMVLISWLFRSYAPNKINKHFKNLQILSASFMALSHGMNDTQNAMGIITATLVSLGFISEFKVPTWVILGSALFMGLGTLFGGWRVIKTMGMKIVKLHPPHGFSAETSAALVIIIASLLGIPISTTHVISTSIMGVGSMQKISAVKWGIVFHIVLTWIFTIPGAAFLSAITYKILSLIFQSM</sequence>
<evidence type="ECO:0000313" key="7">
    <source>
        <dbReference type="EMBL" id="CUT00729.1"/>
    </source>
</evidence>
<protein>
    <submittedName>
        <fullName evidence="7">Inorganic phosphate transporter, PiT family</fullName>
    </submittedName>
</protein>
<keyword evidence="5 6" id="KW-0472">Membrane</keyword>
<feature type="transmembrane region" description="Helical" evidence="6">
    <location>
        <begin position="104"/>
        <end position="126"/>
    </location>
</feature>
<evidence type="ECO:0000256" key="3">
    <source>
        <dbReference type="ARBA" id="ARBA00022692"/>
    </source>
</evidence>
<proteinExistence type="predicted"/>
<accession>A0A0P1MX20</accession>
<evidence type="ECO:0000256" key="2">
    <source>
        <dbReference type="ARBA" id="ARBA00022448"/>
    </source>
</evidence>
<evidence type="ECO:0000256" key="4">
    <source>
        <dbReference type="ARBA" id="ARBA00022989"/>
    </source>
</evidence>
<evidence type="ECO:0000313" key="8">
    <source>
        <dbReference type="Proteomes" id="UP000199197"/>
    </source>
</evidence>
<dbReference type="Proteomes" id="UP000199197">
    <property type="component" value="Unassembled WGS sequence"/>
</dbReference>
<dbReference type="GO" id="GO:0016020">
    <property type="term" value="C:membrane"/>
    <property type="evidence" value="ECO:0007669"/>
    <property type="project" value="UniProtKB-SubCell"/>
</dbReference>
<feature type="transmembrane region" description="Helical" evidence="6">
    <location>
        <begin position="138"/>
        <end position="163"/>
    </location>
</feature>
<dbReference type="InterPro" id="IPR001204">
    <property type="entry name" value="Phos_transporter"/>
</dbReference>
<reference evidence="8" key="1">
    <citation type="submission" date="2015-11" db="EMBL/GenBank/DDBJ databases">
        <authorList>
            <person name="Varghese N."/>
        </authorList>
    </citation>
    <scope>NUCLEOTIDE SEQUENCE [LARGE SCALE GENOMIC DNA]</scope>
    <source>
        <strain evidence="8">JGI-23</strain>
    </source>
</reference>
<feature type="transmembrane region" description="Helical" evidence="6">
    <location>
        <begin position="262"/>
        <end position="283"/>
    </location>
</feature>
<keyword evidence="3 6" id="KW-0812">Transmembrane</keyword>
<keyword evidence="2" id="KW-0813">Transport</keyword>
<keyword evidence="4 6" id="KW-1133">Transmembrane helix</keyword>
<dbReference type="AlphaFoldDB" id="A0A0P1MX20"/>
<dbReference type="GO" id="GO:0005315">
    <property type="term" value="F:phosphate transmembrane transporter activity"/>
    <property type="evidence" value="ECO:0007669"/>
    <property type="project" value="InterPro"/>
</dbReference>
<dbReference type="PANTHER" id="PTHR11101">
    <property type="entry name" value="PHOSPHATE TRANSPORTER"/>
    <property type="match status" value="1"/>
</dbReference>
<keyword evidence="8" id="KW-1185">Reference proteome</keyword>
<feature type="transmembrane region" description="Helical" evidence="6">
    <location>
        <begin position="303"/>
        <end position="326"/>
    </location>
</feature>
<dbReference type="PANTHER" id="PTHR11101:SF80">
    <property type="entry name" value="PHOSPHATE TRANSPORTER"/>
    <property type="match status" value="1"/>
</dbReference>
<dbReference type="GO" id="GO:0035435">
    <property type="term" value="P:phosphate ion transmembrane transport"/>
    <property type="evidence" value="ECO:0007669"/>
    <property type="project" value="TreeGrafter"/>
</dbReference>
<feature type="transmembrane region" description="Helical" evidence="6">
    <location>
        <begin position="79"/>
        <end position="98"/>
    </location>
</feature>
<feature type="transmembrane region" description="Helical" evidence="6">
    <location>
        <begin position="7"/>
        <end position="24"/>
    </location>
</feature>
<dbReference type="RefSeq" id="WP_092349158.1">
    <property type="nucleotide sequence ID" value="NZ_CZVW01000008.1"/>
</dbReference>
<dbReference type="EMBL" id="CZVW01000008">
    <property type="protein sequence ID" value="CUT00729.1"/>
    <property type="molecule type" value="Genomic_DNA"/>
</dbReference>
<feature type="transmembrane region" description="Helical" evidence="6">
    <location>
        <begin position="220"/>
        <end position="241"/>
    </location>
</feature>
<dbReference type="OrthoDB" id="9779554at2"/>
<evidence type="ECO:0000256" key="1">
    <source>
        <dbReference type="ARBA" id="ARBA00004141"/>
    </source>
</evidence>
<evidence type="ECO:0000256" key="5">
    <source>
        <dbReference type="ARBA" id="ARBA00023136"/>
    </source>
</evidence>
<name>A0A0P1MX20_9BACT</name>
<dbReference type="Pfam" id="PF01384">
    <property type="entry name" value="PHO4"/>
    <property type="match status" value="1"/>
</dbReference>
<gene>
    <name evidence="7" type="ORF">JGI23_00904</name>
</gene>
<evidence type="ECO:0000256" key="6">
    <source>
        <dbReference type="SAM" id="Phobius"/>
    </source>
</evidence>
<feature type="transmembrane region" description="Helical" evidence="6">
    <location>
        <begin position="48"/>
        <end position="67"/>
    </location>
</feature>
<organism evidence="7 8">
    <name type="scientific">Candidatus Chryseopegocella kryptomonas</name>
    <dbReference type="NCBI Taxonomy" id="1633643"/>
    <lineage>
        <taxon>Bacteria</taxon>
        <taxon>Pseudomonadati</taxon>
        <taxon>Candidatus Kryptoniota</taxon>
        <taxon>Candidatus Chryseopegocella</taxon>
    </lineage>
</organism>
<comment type="subcellular location">
    <subcellularLocation>
        <location evidence="1">Membrane</location>
        <topology evidence="1">Multi-pass membrane protein</topology>
    </subcellularLocation>
</comment>